<comment type="caution">
    <text evidence="1">The sequence shown here is derived from an EMBL/GenBank/DDBJ whole genome shotgun (WGS) entry which is preliminary data.</text>
</comment>
<dbReference type="Proteomes" id="UP000311605">
    <property type="component" value="Unassembled WGS sequence"/>
</dbReference>
<keyword evidence="2" id="KW-1185">Reference proteome</keyword>
<accession>A0A5C4XFI4</accession>
<dbReference type="AlphaFoldDB" id="A0A5C4XFI4"/>
<dbReference type="OrthoDB" id="7628592at2"/>
<evidence type="ECO:0000313" key="1">
    <source>
        <dbReference type="EMBL" id="TNM62122.1"/>
    </source>
</evidence>
<sequence length="236" mass="26536">MSGTRFSFPACIIAGKGRIDRHDLLILRKYAFTNGIRGYDDALLLLALNDMCPAHCEEWPAYFVEQMTAFIVDTAAPKGRLDAAKSAWLIRALALDGRVEHPLQLETLLHAIERADSCPDILLAFALDQLRHRLMDPLETSYGIPAPRHAGITADDMAYIWRLLRCRIDSGRLFISALEASSLAMIDDVVRHRDNHPGWQEVMDNVAGQERHGENLRSHPWLLTGNSAVTWDERVA</sequence>
<protein>
    <submittedName>
        <fullName evidence="1">Uncharacterized protein</fullName>
    </submittedName>
</protein>
<name>A0A5C4XFI4_9HYPH</name>
<gene>
    <name evidence="1" type="ORF">FHP24_18690</name>
</gene>
<dbReference type="EMBL" id="VDMN01000004">
    <property type="protein sequence ID" value="TNM62122.1"/>
    <property type="molecule type" value="Genomic_DNA"/>
</dbReference>
<reference evidence="1 2" key="1">
    <citation type="submission" date="2019-06" db="EMBL/GenBank/DDBJ databases">
        <title>The draft genome of Rhizobium smilacinae PTYR-5.</title>
        <authorList>
            <person name="Liu L."/>
            <person name="Li L."/>
            <person name="Zhang X."/>
        </authorList>
    </citation>
    <scope>NUCLEOTIDE SEQUENCE [LARGE SCALE GENOMIC DNA]</scope>
    <source>
        <strain evidence="1 2">PTYR-5</strain>
    </source>
</reference>
<dbReference type="RefSeq" id="WP_139677751.1">
    <property type="nucleotide sequence ID" value="NZ_VDMN01000004.1"/>
</dbReference>
<proteinExistence type="predicted"/>
<evidence type="ECO:0000313" key="2">
    <source>
        <dbReference type="Proteomes" id="UP000311605"/>
    </source>
</evidence>
<organism evidence="1 2">
    <name type="scientific">Aliirhizobium smilacinae</name>
    <dbReference type="NCBI Taxonomy" id="1395944"/>
    <lineage>
        <taxon>Bacteria</taxon>
        <taxon>Pseudomonadati</taxon>
        <taxon>Pseudomonadota</taxon>
        <taxon>Alphaproteobacteria</taxon>
        <taxon>Hyphomicrobiales</taxon>
        <taxon>Rhizobiaceae</taxon>
        <taxon>Aliirhizobium</taxon>
    </lineage>
</organism>